<keyword evidence="9" id="KW-0482">Metalloprotease</keyword>
<feature type="domain" description="Peptidase M6-like" evidence="11">
    <location>
        <begin position="133"/>
        <end position="420"/>
    </location>
</feature>
<dbReference type="NCBIfam" id="TIGR03296">
    <property type="entry name" value="M6dom_TIGR03296"/>
    <property type="match status" value="1"/>
</dbReference>
<dbReference type="Pfam" id="PF20774">
    <property type="entry name" value="InhA-like_VEG"/>
    <property type="match status" value="1"/>
</dbReference>
<keyword evidence="3" id="KW-0964">Secreted</keyword>
<evidence type="ECO:0000256" key="4">
    <source>
        <dbReference type="ARBA" id="ARBA00022670"/>
    </source>
</evidence>
<dbReference type="InterPro" id="IPR048665">
    <property type="entry name" value="InhA-like_VEG"/>
</dbReference>
<evidence type="ECO:0000256" key="1">
    <source>
        <dbReference type="ARBA" id="ARBA00001947"/>
    </source>
</evidence>
<dbReference type="GO" id="GO:0005576">
    <property type="term" value="C:extracellular region"/>
    <property type="evidence" value="ECO:0007669"/>
    <property type="project" value="UniProtKB-SubCell"/>
</dbReference>
<accession>A0A3D9QUQ2</accession>
<reference evidence="13 14" key="1">
    <citation type="submission" date="2018-08" db="EMBL/GenBank/DDBJ databases">
        <title>Genomic Encyclopedia of Type Strains, Phase III (KMG-III): the genomes of soil and plant-associated and newly described type strains.</title>
        <authorList>
            <person name="Whitman W."/>
        </authorList>
    </citation>
    <scope>NUCLEOTIDE SEQUENCE [LARGE SCALE GENOMIC DNA]</scope>
    <source>
        <strain evidence="13 14">CGMCC 1.10966</strain>
    </source>
</reference>
<keyword evidence="8" id="KW-0862">Zinc</keyword>
<feature type="chain" id="PRO_5017684514" evidence="10">
    <location>
        <begin position="30"/>
        <end position="786"/>
    </location>
</feature>
<dbReference type="RefSeq" id="WP_181909777.1">
    <property type="nucleotide sequence ID" value="NZ_QTTN01000041.1"/>
</dbReference>
<dbReference type="EMBL" id="QTTN01000041">
    <property type="protein sequence ID" value="REE67693.1"/>
    <property type="molecule type" value="Genomic_DNA"/>
</dbReference>
<evidence type="ECO:0000256" key="2">
    <source>
        <dbReference type="ARBA" id="ARBA00004613"/>
    </source>
</evidence>
<evidence type="ECO:0000256" key="10">
    <source>
        <dbReference type="SAM" id="SignalP"/>
    </source>
</evidence>
<evidence type="ECO:0000313" key="13">
    <source>
        <dbReference type="EMBL" id="REE67693.1"/>
    </source>
</evidence>
<dbReference type="Proteomes" id="UP000256304">
    <property type="component" value="Unassembled WGS sequence"/>
</dbReference>
<comment type="cofactor">
    <cofactor evidence="1">
        <name>Zn(2+)</name>
        <dbReference type="ChEBI" id="CHEBI:29105"/>
    </cofactor>
</comment>
<evidence type="ECO:0000259" key="12">
    <source>
        <dbReference type="Pfam" id="PF20774"/>
    </source>
</evidence>
<evidence type="ECO:0000256" key="3">
    <source>
        <dbReference type="ARBA" id="ARBA00022525"/>
    </source>
</evidence>
<dbReference type="PANTHER" id="PTHR13062">
    <property type="entry name" value="COLLAGENASE"/>
    <property type="match status" value="1"/>
</dbReference>
<evidence type="ECO:0000256" key="9">
    <source>
        <dbReference type="ARBA" id="ARBA00023049"/>
    </source>
</evidence>
<evidence type="ECO:0000259" key="11">
    <source>
        <dbReference type="Pfam" id="PF05547"/>
    </source>
</evidence>
<name>A0A3D9QUQ2_9BACL</name>
<comment type="caution">
    <text evidence="13">The sequence shown here is derived from an EMBL/GenBank/DDBJ whole genome shotgun (WGS) entry which is preliminary data.</text>
</comment>
<proteinExistence type="predicted"/>
<dbReference type="PIRSF" id="PIRSF007519">
    <property type="entry name" value="Protease_InhA"/>
    <property type="match status" value="1"/>
</dbReference>
<gene>
    <name evidence="13" type="ORF">A8990_14154</name>
</gene>
<sequence>MPKRRWKLLSSISASVVVASTFLSVGSHAENLAATATIQGWTTTDLGVANDERLIALLKKQGEIAKDASPAAAEKALTAFLKAKNQAPKPKVLDSNVLEVLRDKTTASANGLMKGKGNKLGQAKKTTVDSVEKEVYNGGVRTDKVLVLAIDFPDYPKSSITKEETDMFYEDYTHEHFQSMLFGPAGYTGPNGANMISMKQYYEAQSGGSYTVDGTVAGWYTADHPAAYYGGNDPAPDGEDINARGLVVEALKKAAQDPSINLADYDVWDRDDYNGNGIYNEPDGIIDHLMVIHSGVGEEAGGGSLGFDAIWSHRSKLAAGPIAVPGGHSNSDRFGGLLGAWDYTIEPEDGAAGVFSHEYGHDLGLPDEYDTQYTGAGEPVAYWSIMSAGSWAGDVPGTEPSGFSPYDKEMLQNLHGGNWLSGTTIQANDVTSAGTTVLLDEASTKGTNQDAVRVNLPDKENHVNVPTSGTYEYYSGSGNDMEHSMTATVNLANAAHPILNFQAWYDIEKNWDYASVKVKEEGTDVWTSVPGNITTDSNPNGQNPGHGITGTSNGWVPAAFDLSAYAGKQVSIKFDYWTDPYVAQRGFYVDDIQLTSDGQTILSDNAEGDTAFTFQGFAKDKGTYYSTNYYLLEWRSHNGVDAALGHIRRGASLMSYDPGLVVWYVDETYDNNWTGVHPGDGFLGVVDADQRAMSWSDKEIASSRYQVHDAAFGLNATNSMYLDYKDLLGITMKDNFTARNPLFDDRADFSNPGLVDAGRKIPTNGLKFRVVGESADGTVGKVLIFK</sequence>
<dbReference type="GO" id="GO:0006508">
    <property type="term" value="P:proteolysis"/>
    <property type="evidence" value="ECO:0007669"/>
    <property type="project" value="UniProtKB-KW"/>
</dbReference>
<dbReference type="GO" id="GO:0046872">
    <property type="term" value="F:metal ion binding"/>
    <property type="evidence" value="ECO:0007669"/>
    <property type="project" value="UniProtKB-KW"/>
</dbReference>
<dbReference type="PANTHER" id="PTHR13062:SF12">
    <property type="entry name" value="ALPHA-2-MACROGLOBULIN DOMAIN-CONTAINING PROTEIN"/>
    <property type="match status" value="1"/>
</dbReference>
<dbReference type="AlphaFoldDB" id="A0A3D9QUQ2"/>
<dbReference type="SUPFAM" id="SSF55486">
    <property type="entry name" value="Metalloproteases ('zincins'), catalytic domain"/>
    <property type="match status" value="1"/>
</dbReference>
<dbReference type="Pfam" id="PF05547">
    <property type="entry name" value="Peptidase_M6"/>
    <property type="match status" value="1"/>
</dbReference>
<comment type="subcellular location">
    <subcellularLocation>
        <location evidence="2">Secreted</location>
    </subcellularLocation>
</comment>
<organism evidence="13 14">
    <name type="scientific">Paenibacillus taihuensis</name>
    <dbReference type="NCBI Taxonomy" id="1156355"/>
    <lineage>
        <taxon>Bacteria</taxon>
        <taxon>Bacillati</taxon>
        <taxon>Bacillota</taxon>
        <taxon>Bacilli</taxon>
        <taxon>Bacillales</taxon>
        <taxon>Paenibacillaceae</taxon>
        <taxon>Paenibacillus</taxon>
    </lineage>
</organism>
<dbReference type="GO" id="GO:0008237">
    <property type="term" value="F:metallopeptidase activity"/>
    <property type="evidence" value="ECO:0007669"/>
    <property type="project" value="UniProtKB-KW"/>
</dbReference>
<evidence type="ECO:0000256" key="5">
    <source>
        <dbReference type="ARBA" id="ARBA00022723"/>
    </source>
</evidence>
<evidence type="ECO:0000256" key="8">
    <source>
        <dbReference type="ARBA" id="ARBA00022833"/>
    </source>
</evidence>
<keyword evidence="4 13" id="KW-0645">Protease</keyword>
<feature type="signal peptide" evidence="10">
    <location>
        <begin position="1"/>
        <end position="29"/>
    </location>
</feature>
<dbReference type="InterPro" id="IPR012300">
    <property type="entry name" value="Pept_M6_InhA"/>
</dbReference>
<protein>
    <submittedName>
        <fullName evidence="13">Antibacterial peptide protease</fullName>
    </submittedName>
</protein>
<keyword evidence="6 10" id="KW-0732">Signal</keyword>
<keyword evidence="7" id="KW-0378">Hydrolase</keyword>
<dbReference type="InterPro" id="IPR008757">
    <property type="entry name" value="Peptidase_M6-like_domain"/>
</dbReference>
<dbReference type="Pfam" id="PF20773">
    <property type="entry name" value="InhA-like_MAM"/>
    <property type="match status" value="1"/>
</dbReference>
<evidence type="ECO:0000256" key="7">
    <source>
        <dbReference type="ARBA" id="ARBA00022801"/>
    </source>
</evidence>
<keyword evidence="5" id="KW-0479">Metal-binding</keyword>
<feature type="domain" description="Immune inhibitor A-like metallopeptidase VEG" evidence="12">
    <location>
        <begin position="627"/>
        <end position="782"/>
    </location>
</feature>
<evidence type="ECO:0000313" key="14">
    <source>
        <dbReference type="Proteomes" id="UP000256304"/>
    </source>
</evidence>
<evidence type="ECO:0000256" key="6">
    <source>
        <dbReference type="ARBA" id="ARBA00022729"/>
    </source>
</evidence>
<keyword evidence="14" id="KW-1185">Reference proteome</keyword>